<keyword evidence="2" id="KW-0812">Transmembrane</keyword>
<dbReference type="PANTHER" id="PTHR33985:SF5">
    <property type="entry name" value="FASCICLIN-LIKE ARABINOGALACTAN FAMILY PROTEIN"/>
    <property type="match status" value="1"/>
</dbReference>
<dbReference type="FunFam" id="2.30.180.10:FF:000046">
    <property type="entry name" value="Fasciclin-like arabinogalactan family protein"/>
    <property type="match status" value="1"/>
</dbReference>
<keyword evidence="2" id="KW-0472">Membrane</keyword>
<feature type="domain" description="FAS1" evidence="4">
    <location>
        <begin position="43"/>
        <end position="184"/>
    </location>
</feature>
<feature type="transmembrane region" description="Helical" evidence="2">
    <location>
        <begin position="254"/>
        <end position="276"/>
    </location>
</feature>
<accession>A0A803L8A0</accession>
<reference evidence="5" key="2">
    <citation type="submission" date="2021-03" db="UniProtKB">
        <authorList>
            <consortium name="EnsemblPlants"/>
        </authorList>
    </citation>
    <scope>IDENTIFICATION</scope>
</reference>
<protein>
    <recommendedName>
        <fullName evidence="4">FAS1 domain-containing protein</fullName>
    </recommendedName>
</protein>
<dbReference type="PANTHER" id="PTHR33985">
    <property type="entry name" value="OS02G0491300 PROTEIN-RELATED"/>
    <property type="match status" value="1"/>
</dbReference>
<dbReference type="Proteomes" id="UP000596660">
    <property type="component" value="Unplaced"/>
</dbReference>
<organism evidence="5 6">
    <name type="scientific">Chenopodium quinoa</name>
    <name type="common">Quinoa</name>
    <dbReference type="NCBI Taxonomy" id="63459"/>
    <lineage>
        <taxon>Eukaryota</taxon>
        <taxon>Viridiplantae</taxon>
        <taxon>Streptophyta</taxon>
        <taxon>Embryophyta</taxon>
        <taxon>Tracheophyta</taxon>
        <taxon>Spermatophyta</taxon>
        <taxon>Magnoliopsida</taxon>
        <taxon>eudicotyledons</taxon>
        <taxon>Gunneridae</taxon>
        <taxon>Pentapetalae</taxon>
        <taxon>Caryophyllales</taxon>
        <taxon>Chenopodiaceae</taxon>
        <taxon>Chenopodioideae</taxon>
        <taxon>Atripliceae</taxon>
        <taxon>Chenopodium</taxon>
    </lineage>
</organism>
<dbReference type="Pfam" id="PF02469">
    <property type="entry name" value="Fasciclin"/>
    <property type="match status" value="1"/>
</dbReference>
<dbReference type="EnsemblPlants" id="AUR62008089-RA">
    <property type="protein sequence ID" value="AUR62008089-RA:cds"/>
    <property type="gene ID" value="AUR62008089"/>
</dbReference>
<evidence type="ECO:0000256" key="3">
    <source>
        <dbReference type="SAM" id="SignalP"/>
    </source>
</evidence>
<evidence type="ECO:0000256" key="2">
    <source>
        <dbReference type="SAM" id="Phobius"/>
    </source>
</evidence>
<dbReference type="InterPro" id="IPR036378">
    <property type="entry name" value="FAS1_dom_sf"/>
</dbReference>
<feature type="transmembrane region" description="Helical" evidence="2">
    <location>
        <begin position="223"/>
        <end position="242"/>
    </location>
</feature>
<keyword evidence="2" id="KW-1133">Transmembrane helix</keyword>
<dbReference type="InterPro" id="IPR000782">
    <property type="entry name" value="FAS1_domain"/>
</dbReference>
<comment type="similarity">
    <text evidence="1">Belongs to the fasciclin-like AGP family.</text>
</comment>
<feature type="chain" id="PRO_5030579753" description="FAS1 domain-containing protein" evidence="3">
    <location>
        <begin position="21"/>
        <end position="361"/>
    </location>
</feature>
<dbReference type="SMART" id="SM00554">
    <property type="entry name" value="FAS1"/>
    <property type="match status" value="1"/>
</dbReference>
<dbReference type="PROSITE" id="PS50213">
    <property type="entry name" value="FAS1"/>
    <property type="match status" value="1"/>
</dbReference>
<evidence type="ECO:0000313" key="5">
    <source>
        <dbReference type="EnsemblPlants" id="AUR62008089-RA:cds"/>
    </source>
</evidence>
<keyword evidence="3" id="KW-0732">Signal</keyword>
<sequence length="361" mass="39821">MASFFIFSLLLLLNFSSTVTSSIATNFTTFETSSPSPLPSLPPLPSVSVIQETTQLNSIRDSIVGAGDFSNWVELLAAADPSIFPLTATLFVPVDGAFLAGNSTSPATSTDPLLISYHIVHRRFTFSELRQCPIGTRLPTLLPGKTLLITNNSAGNFSVNDALITHPDLFQSSAVSVHGIGAILDYDAFGNDSSSPENFLGQDPSSENKLGEIPSPLMVSTSVRATLAWLFHLFLLIVLFMIMDDNPVLEYCFFDLFSMMMFFAFSAFGGFVWWAWCNWRQVNKTVTVKLPGPDSWNRKRLVANEGKLCLQLFKEASVNLPIGVFYFRMEDRHSMNEFVVPSLERYGHPLPGSCQICTLQA</sequence>
<evidence type="ECO:0000313" key="6">
    <source>
        <dbReference type="Proteomes" id="UP000596660"/>
    </source>
</evidence>
<dbReference type="Gramene" id="AUR62008089-RA">
    <property type="protein sequence ID" value="AUR62008089-RA:cds"/>
    <property type="gene ID" value="AUR62008089"/>
</dbReference>
<keyword evidence="6" id="KW-1185">Reference proteome</keyword>
<dbReference type="Gene3D" id="2.30.180.10">
    <property type="entry name" value="FAS1 domain"/>
    <property type="match status" value="1"/>
</dbReference>
<name>A0A803L8A0_CHEQI</name>
<dbReference type="AlphaFoldDB" id="A0A803L8A0"/>
<dbReference type="InterPro" id="IPR052806">
    <property type="entry name" value="Fasciclin-like_AGP"/>
</dbReference>
<reference evidence="5" key="1">
    <citation type="journal article" date="2017" name="Nature">
        <title>The genome of Chenopodium quinoa.</title>
        <authorList>
            <person name="Jarvis D.E."/>
            <person name="Ho Y.S."/>
            <person name="Lightfoot D.J."/>
            <person name="Schmoeckel S.M."/>
            <person name="Li B."/>
            <person name="Borm T.J.A."/>
            <person name="Ohyanagi H."/>
            <person name="Mineta K."/>
            <person name="Michell C.T."/>
            <person name="Saber N."/>
            <person name="Kharbatia N.M."/>
            <person name="Rupper R.R."/>
            <person name="Sharp A.R."/>
            <person name="Dally N."/>
            <person name="Boughton B.A."/>
            <person name="Woo Y.H."/>
            <person name="Gao G."/>
            <person name="Schijlen E.G.W.M."/>
            <person name="Guo X."/>
            <person name="Momin A.A."/>
            <person name="Negrao S."/>
            <person name="Al-Babili S."/>
            <person name="Gehring C."/>
            <person name="Roessner U."/>
            <person name="Jung C."/>
            <person name="Murphy K."/>
            <person name="Arold S.T."/>
            <person name="Gojobori T."/>
            <person name="van der Linden C.G."/>
            <person name="van Loo E.N."/>
            <person name="Jellen E.N."/>
            <person name="Maughan P.J."/>
            <person name="Tester M."/>
        </authorList>
    </citation>
    <scope>NUCLEOTIDE SEQUENCE [LARGE SCALE GENOMIC DNA]</scope>
    <source>
        <strain evidence="5">cv. PI 614886</strain>
    </source>
</reference>
<evidence type="ECO:0000259" key="4">
    <source>
        <dbReference type="PROSITE" id="PS50213"/>
    </source>
</evidence>
<evidence type="ECO:0000256" key="1">
    <source>
        <dbReference type="ARBA" id="ARBA00007843"/>
    </source>
</evidence>
<feature type="signal peptide" evidence="3">
    <location>
        <begin position="1"/>
        <end position="20"/>
    </location>
</feature>
<dbReference type="SUPFAM" id="SSF82153">
    <property type="entry name" value="FAS1 domain"/>
    <property type="match status" value="1"/>
</dbReference>
<proteinExistence type="inferred from homology"/>